<evidence type="ECO:0000313" key="4">
    <source>
        <dbReference type="Proteomes" id="UP000835052"/>
    </source>
</evidence>
<feature type="compositionally biased region" description="Basic and acidic residues" evidence="1">
    <location>
        <begin position="77"/>
        <end position="95"/>
    </location>
</feature>
<dbReference type="EMBL" id="CAJGYM010000001">
    <property type="protein sequence ID" value="CAD6184108.1"/>
    <property type="molecule type" value="Genomic_DNA"/>
</dbReference>
<evidence type="ECO:0000313" key="3">
    <source>
        <dbReference type="EMBL" id="CAD6184108.1"/>
    </source>
</evidence>
<reference evidence="3" key="1">
    <citation type="submission" date="2020-10" db="EMBL/GenBank/DDBJ databases">
        <authorList>
            <person name="Kikuchi T."/>
        </authorList>
    </citation>
    <scope>NUCLEOTIDE SEQUENCE</scope>
    <source>
        <strain evidence="3">NKZ352</strain>
    </source>
</reference>
<evidence type="ECO:0000259" key="2">
    <source>
        <dbReference type="PROSITE" id="PS50021"/>
    </source>
</evidence>
<dbReference type="AlphaFoldDB" id="A0A8S1GMR6"/>
<comment type="caution">
    <text evidence="3">The sequence shown here is derived from an EMBL/GenBank/DDBJ whole genome shotgun (WGS) entry which is preliminary data.</text>
</comment>
<dbReference type="SMART" id="SM00033">
    <property type="entry name" value="CH"/>
    <property type="match status" value="1"/>
</dbReference>
<dbReference type="PROSITE" id="PS50021">
    <property type="entry name" value="CH"/>
    <property type="match status" value="1"/>
</dbReference>
<evidence type="ECO:0000256" key="1">
    <source>
        <dbReference type="SAM" id="MobiDB-lite"/>
    </source>
</evidence>
<dbReference type="CDD" id="cd00014">
    <property type="entry name" value="CH_SF"/>
    <property type="match status" value="1"/>
</dbReference>
<organism evidence="3 4">
    <name type="scientific">Caenorhabditis auriculariae</name>
    <dbReference type="NCBI Taxonomy" id="2777116"/>
    <lineage>
        <taxon>Eukaryota</taxon>
        <taxon>Metazoa</taxon>
        <taxon>Ecdysozoa</taxon>
        <taxon>Nematoda</taxon>
        <taxon>Chromadorea</taxon>
        <taxon>Rhabditida</taxon>
        <taxon>Rhabditina</taxon>
        <taxon>Rhabditomorpha</taxon>
        <taxon>Rhabditoidea</taxon>
        <taxon>Rhabditidae</taxon>
        <taxon>Peloderinae</taxon>
        <taxon>Caenorhabditis</taxon>
    </lineage>
</organism>
<dbReference type="OrthoDB" id="5862514at2759"/>
<protein>
    <recommendedName>
        <fullName evidence="2">Calponin-homology (CH) domain-containing protein</fullName>
    </recommendedName>
</protein>
<dbReference type="InterPro" id="IPR001715">
    <property type="entry name" value="CH_dom"/>
</dbReference>
<feature type="domain" description="Calponin-homology (CH)" evidence="2">
    <location>
        <begin position="110"/>
        <end position="237"/>
    </location>
</feature>
<sequence length="315" mass="34841">MSVVVEQQESTEVKEVVPEVPTTLPPIDEVVIVKSEIKAEDNEETTAAAAAENEAAVEKEKPKVTRRFTFNKRWGKHRDEAQIPKEPEQPKDPKEDVLGWISQQTPQAVHKVNYLLLEWVQRVAVENEADRKPLPGKDGFVTRNQFLAFLRDGDLLTKLANKLQPGSVEPAVAEENADAVAQKEVVKKNIDSFSTWAQQNVNMDNDKVLTSGDLLEKGKSGFEAVFNTLWQLGVQTQEKFAAEGIDVETIVNAASQIVKSNILQTILGFFRRARVPPVVEEPKEAEVVATTEVQEPAAVEEIKLETTAPSAVAAN</sequence>
<dbReference type="Proteomes" id="UP000835052">
    <property type="component" value="Unassembled WGS sequence"/>
</dbReference>
<gene>
    <name evidence="3" type="ORF">CAUJ_LOCUS27</name>
</gene>
<dbReference type="Gene3D" id="1.10.418.10">
    <property type="entry name" value="Calponin-like domain"/>
    <property type="match status" value="1"/>
</dbReference>
<name>A0A8S1GMR6_9PELO</name>
<dbReference type="Pfam" id="PF00307">
    <property type="entry name" value="CH"/>
    <property type="match status" value="1"/>
</dbReference>
<feature type="region of interest" description="Disordered" evidence="1">
    <location>
        <begin position="75"/>
        <end position="95"/>
    </location>
</feature>
<proteinExistence type="predicted"/>
<dbReference type="InterPro" id="IPR036872">
    <property type="entry name" value="CH_dom_sf"/>
</dbReference>
<accession>A0A8S1GMR6</accession>
<keyword evidence="4" id="KW-1185">Reference proteome</keyword>
<dbReference type="SUPFAM" id="SSF47576">
    <property type="entry name" value="Calponin-homology domain, CH-domain"/>
    <property type="match status" value="1"/>
</dbReference>